<name>A0A5K7S9D1_9BACT</name>
<dbReference type="SUPFAM" id="SSF54637">
    <property type="entry name" value="Thioesterase/thiol ester dehydrase-isomerase"/>
    <property type="match status" value="1"/>
</dbReference>
<evidence type="ECO:0000259" key="1">
    <source>
        <dbReference type="Pfam" id="PF01575"/>
    </source>
</evidence>
<dbReference type="Gene3D" id="3.10.129.10">
    <property type="entry name" value="Hotdog Thioesterase"/>
    <property type="match status" value="1"/>
</dbReference>
<dbReference type="CDD" id="cd03450">
    <property type="entry name" value="NodN"/>
    <property type="match status" value="1"/>
</dbReference>
<dbReference type="RefSeq" id="WP_318351010.1">
    <property type="nucleotide sequence ID" value="NZ_AP018694.1"/>
</dbReference>
<reference evidence="2" key="1">
    <citation type="journal article" date="2020" name="Int. J. Syst. Evol. Microbiol.">
        <title>Aquipluma nitroreducens gen. nov. sp. nov., a novel facultatively anaerobic bacterium isolated from a freshwater lake.</title>
        <authorList>
            <person name="Watanabe M."/>
            <person name="Kojima H."/>
            <person name="Fukui M."/>
        </authorList>
    </citation>
    <scope>NUCLEOTIDE SEQUENCE</scope>
    <source>
        <strain evidence="2">MeG22</strain>
    </source>
</reference>
<dbReference type="AlphaFoldDB" id="A0A5K7S9D1"/>
<dbReference type="InterPro" id="IPR039375">
    <property type="entry name" value="NodN-like"/>
</dbReference>
<protein>
    <submittedName>
        <fullName evidence="2">MaoC family protein</fullName>
    </submittedName>
</protein>
<feature type="domain" description="MaoC-like" evidence="1">
    <location>
        <begin position="12"/>
        <end position="125"/>
    </location>
</feature>
<dbReference type="InterPro" id="IPR002539">
    <property type="entry name" value="MaoC-like_dom"/>
</dbReference>
<keyword evidence="3" id="KW-1185">Reference proteome</keyword>
<gene>
    <name evidence="2" type="ORF">AQPE_2236</name>
</gene>
<dbReference type="Pfam" id="PF01575">
    <property type="entry name" value="MaoC_dehydratas"/>
    <property type="match status" value="1"/>
</dbReference>
<dbReference type="Proteomes" id="UP001193389">
    <property type="component" value="Chromosome"/>
</dbReference>
<dbReference type="PANTHER" id="PTHR42993:SF1">
    <property type="entry name" value="MAOC-LIKE DEHYDRATASE DOMAIN-CONTAINING PROTEIN"/>
    <property type="match status" value="1"/>
</dbReference>
<dbReference type="KEGG" id="anf:AQPE_2236"/>
<dbReference type="PANTHER" id="PTHR42993">
    <property type="entry name" value="MAOC-LIKE DEHYDRATASE DOMAIN-CONTAINING PROTEIN"/>
    <property type="match status" value="1"/>
</dbReference>
<evidence type="ECO:0000313" key="3">
    <source>
        <dbReference type="Proteomes" id="UP001193389"/>
    </source>
</evidence>
<dbReference type="EMBL" id="AP018694">
    <property type="protein sequence ID" value="BBE18076.1"/>
    <property type="molecule type" value="Genomic_DNA"/>
</dbReference>
<sequence>MGKLIVRSHEEFEKLVGQELGISEYLTVTQDQINKFADATLDHQWIHVDEERAKTEGAFGSTIAHGYLTLSLLPYMWDQIIQVENIKMLVNYGIDSFKFNQPVLVNSRIRTRVVLRSVANLRGITKIQLDIRMEIEGNRKPAFEGITTFLYHFI</sequence>
<evidence type="ECO:0000313" key="2">
    <source>
        <dbReference type="EMBL" id="BBE18076.1"/>
    </source>
</evidence>
<proteinExistence type="predicted"/>
<accession>A0A5K7S9D1</accession>
<organism evidence="2 3">
    <name type="scientific">Aquipluma nitroreducens</name>
    <dbReference type="NCBI Taxonomy" id="2010828"/>
    <lineage>
        <taxon>Bacteria</taxon>
        <taxon>Pseudomonadati</taxon>
        <taxon>Bacteroidota</taxon>
        <taxon>Bacteroidia</taxon>
        <taxon>Marinilabiliales</taxon>
        <taxon>Prolixibacteraceae</taxon>
        <taxon>Aquipluma</taxon>
    </lineage>
</organism>
<dbReference type="InterPro" id="IPR029069">
    <property type="entry name" value="HotDog_dom_sf"/>
</dbReference>